<dbReference type="Proteomes" id="UP000748308">
    <property type="component" value="Unassembled WGS sequence"/>
</dbReference>
<evidence type="ECO:0000256" key="6">
    <source>
        <dbReference type="ARBA" id="ARBA00022842"/>
    </source>
</evidence>
<dbReference type="GO" id="GO:0005737">
    <property type="term" value="C:cytoplasm"/>
    <property type="evidence" value="ECO:0007669"/>
    <property type="project" value="UniProtKB-SubCell"/>
</dbReference>
<keyword evidence="3" id="KW-0963">Cytoplasm</keyword>
<dbReference type="Gene3D" id="3.20.20.60">
    <property type="entry name" value="Phosphoenolpyruvate-binding domains"/>
    <property type="match status" value="1"/>
</dbReference>
<evidence type="ECO:0000313" key="10">
    <source>
        <dbReference type="Proteomes" id="UP000748308"/>
    </source>
</evidence>
<dbReference type="InterPro" id="IPR023439">
    <property type="entry name" value="Mal_deCO2ase/Cit_lyase_ACP"/>
</dbReference>
<evidence type="ECO:0000256" key="2">
    <source>
        <dbReference type="ARBA" id="ARBA00004496"/>
    </source>
</evidence>
<dbReference type="GO" id="GO:0008815">
    <property type="term" value="F:citrate (pro-3S)-lyase activity"/>
    <property type="evidence" value="ECO:0007669"/>
    <property type="project" value="UniProtKB-EC"/>
</dbReference>
<comment type="subcellular location">
    <subcellularLocation>
        <location evidence="2">Cytoplasm</location>
    </subcellularLocation>
</comment>
<dbReference type="PANTHER" id="PTHR32308">
    <property type="entry name" value="LYASE BETA SUBUNIT, PUTATIVE (AFU_ORTHOLOGUE AFUA_4G13030)-RELATED"/>
    <property type="match status" value="1"/>
</dbReference>
<dbReference type="SUPFAM" id="SSF51621">
    <property type="entry name" value="Phosphoenolpyruvate/pyruvate domain"/>
    <property type="match status" value="1"/>
</dbReference>
<dbReference type="NCBIfam" id="NF009726">
    <property type="entry name" value="PRK13253.1"/>
    <property type="match status" value="1"/>
</dbReference>
<dbReference type="GO" id="GO:0000287">
    <property type="term" value="F:magnesium ion binding"/>
    <property type="evidence" value="ECO:0007669"/>
    <property type="project" value="TreeGrafter"/>
</dbReference>
<dbReference type="EC" id="4.1.3.6" evidence="9"/>
<evidence type="ECO:0000256" key="1">
    <source>
        <dbReference type="ARBA" id="ARBA00001946"/>
    </source>
</evidence>
<evidence type="ECO:0000256" key="5">
    <source>
        <dbReference type="ARBA" id="ARBA00022723"/>
    </source>
</evidence>
<dbReference type="EMBL" id="VGIY01000308">
    <property type="protein sequence ID" value="MBM3318267.1"/>
    <property type="molecule type" value="Genomic_DNA"/>
</dbReference>
<dbReference type="PANTHER" id="PTHR32308:SF10">
    <property type="entry name" value="CITRATE LYASE SUBUNIT BETA"/>
    <property type="match status" value="1"/>
</dbReference>
<dbReference type="Pfam" id="PF06857">
    <property type="entry name" value="ACP"/>
    <property type="match status" value="1"/>
</dbReference>
<feature type="compositionally biased region" description="Basic and acidic residues" evidence="7">
    <location>
        <begin position="1"/>
        <end position="15"/>
    </location>
</feature>
<dbReference type="NCBIfam" id="TIGR01608">
    <property type="entry name" value="citD"/>
    <property type="match status" value="1"/>
</dbReference>
<keyword evidence="6" id="KW-0460">Magnesium</keyword>
<keyword evidence="5" id="KW-0479">Metal-binding</keyword>
<reference evidence="9" key="1">
    <citation type="submission" date="2019-03" db="EMBL/GenBank/DDBJ databases">
        <title>Lake Tanganyika Metagenome-Assembled Genomes (MAGs).</title>
        <authorList>
            <person name="Tran P."/>
        </authorList>
    </citation>
    <scope>NUCLEOTIDE SEQUENCE</scope>
    <source>
        <strain evidence="9">M_DeepCast_400m_m2_100</strain>
    </source>
</reference>
<dbReference type="InterPro" id="IPR015813">
    <property type="entry name" value="Pyrv/PenolPyrv_kinase-like_dom"/>
</dbReference>
<sequence>MPERATAGREDKSDVRVTISPGGPPGNEISVRSSVGRLFGPQIERVVSGTLERLGLRGARVEVDDRGALDWVLMARVEAAAKRFDPALAGEAPPEWAAEPRPTLKRRLRRSRLYLPGVNPDLMLNAGIFRPDGVILDLEDSVAPAEKDAARTLVRNALRAVDFMGAERMVRINQLPAGLEDLPAVVAQRVNLILIPKVETPADVVQVADATNQIAARLGLRDPIWMMPILESARGVWNAYEIASACEQVAALAFGAEDFTRDIQAQRTLEGRESFTARSLVVLGARAADVQPIDTVFSDVGDEEGLRASTLEAISLGFEGKGCIHPRQIRVIHDAFRPSDQEIAYALQVKAAMEEARRSGAGVVSLGSRMIDPPVVARALRTLRVAEEMGIDAAAAAPAAKA</sequence>
<accession>A0A937XDF1</accession>
<gene>
    <name evidence="9" type="primary">citD</name>
    <name evidence="9" type="ORF">FJY75_10505</name>
</gene>
<organism evidence="9 10">
    <name type="scientific">Eiseniibacteriota bacterium</name>
    <dbReference type="NCBI Taxonomy" id="2212470"/>
    <lineage>
        <taxon>Bacteria</taxon>
        <taxon>Candidatus Eiseniibacteriota</taxon>
    </lineage>
</organism>
<keyword evidence="9" id="KW-0456">Lyase</keyword>
<feature type="region of interest" description="Disordered" evidence="7">
    <location>
        <begin position="1"/>
        <end position="32"/>
    </location>
</feature>
<evidence type="ECO:0000256" key="7">
    <source>
        <dbReference type="SAM" id="MobiDB-lite"/>
    </source>
</evidence>
<protein>
    <submittedName>
        <fullName evidence="9">Citrate lyase acyl carrier protein</fullName>
        <ecNumber evidence="9">4.1.3.6</ecNumber>
    </submittedName>
</protein>
<comment type="caution">
    <text evidence="9">The sequence shown here is derived from an EMBL/GenBank/DDBJ whole genome shotgun (WGS) entry which is preliminary data.</text>
</comment>
<dbReference type="Pfam" id="PF03328">
    <property type="entry name" value="HpcH_HpaI"/>
    <property type="match status" value="1"/>
</dbReference>
<dbReference type="InterPro" id="IPR005000">
    <property type="entry name" value="Aldolase/citrate-lyase_domain"/>
</dbReference>
<dbReference type="AlphaFoldDB" id="A0A937XDF1"/>
<dbReference type="InterPro" id="IPR006495">
    <property type="entry name" value="CitD"/>
</dbReference>
<comment type="cofactor">
    <cofactor evidence="1">
        <name>Mg(2+)</name>
        <dbReference type="ChEBI" id="CHEBI:18420"/>
    </cofactor>
</comment>
<keyword evidence="4" id="KW-0597">Phosphoprotein</keyword>
<dbReference type="GO" id="GO:0006107">
    <property type="term" value="P:oxaloacetate metabolic process"/>
    <property type="evidence" value="ECO:0007669"/>
    <property type="project" value="TreeGrafter"/>
</dbReference>
<evidence type="ECO:0000256" key="4">
    <source>
        <dbReference type="ARBA" id="ARBA00022553"/>
    </source>
</evidence>
<dbReference type="InterPro" id="IPR040442">
    <property type="entry name" value="Pyrv_kinase-like_dom_sf"/>
</dbReference>
<evidence type="ECO:0000259" key="8">
    <source>
        <dbReference type="Pfam" id="PF03328"/>
    </source>
</evidence>
<proteinExistence type="predicted"/>
<evidence type="ECO:0000256" key="3">
    <source>
        <dbReference type="ARBA" id="ARBA00022490"/>
    </source>
</evidence>
<name>A0A937XDF1_UNCEI</name>
<evidence type="ECO:0000313" key="9">
    <source>
        <dbReference type="EMBL" id="MBM3318267.1"/>
    </source>
</evidence>
<feature type="domain" description="HpcH/HpaI aldolase/citrate lyase" evidence="8">
    <location>
        <begin position="110"/>
        <end position="326"/>
    </location>
</feature>